<feature type="compositionally biased region" description="Basic residues" evidence="1">
    <location>
        <begin position="106"/>
        <end position="124"/>
    </location>
</feature>
<feature type="compositionally biased region" description="Polar residues" evidence="1">
    <location>
        <begin position="90"/>
        <end position="104"/>
    </location>
</feature>
<proteinExistence type="predicted"/>
<accession>A0A345AVQ0</accession>
<evidence type="ECO:0000313" key="3">
    <source>
        <dbReference type="Proteomes" id="UP000255733"/>
    </source>
</evidence>
<evidence type="ECO:0000256" key="1">
    <source>
        <dbReference type="SAM" id="MobiDB-lite"/>
    </source>
</evidence>
<sequence>MALLTRTCRQCQASFQGGPRAYYCPTCRAERTRKTYAEYKRRKRQGKARALGSTDTCERCGKSYVVNAGLQRFCPDCQPIHAAEHDRRTSLSYYNANKDTINPARNQKRREWRRRKKAKNAPQQ</sequence>
<name>A0A345AVQ0_9CAUD</name>
<reference evidence="3" key="1">
    <citation type="submission" date="2018-06" db="EMBL/GenBank/DDBJ databases">
        <authorList>
            <person name="Diane Y.G."/>
            <person name="Leblanc L."/>
            <person name="Cassin E."/>
            <person name="Salisbury A."/>
            <person name="Peterman C."/>
            <person name="Rai P."/>
            <person name="Tran K."/>
            <person name="Fersini J.V."/>
            <person name="Rhoden H.A."/>
            <person name="Leyva G.I."/>
            <person name="Grose J.H."/>
            <person name="Strong C."/>
            <person name="Amy P.S."/>
            <person name="Philippos T.K."/>
        </authorList>
    </citation>
    <scope>NUCLEOTIDE SEQUENCE [LARGE SCALE GENOMIC DNA]</scope>
</reference>
<dbReference type="Proteomes" id="UP000255733">
    <property type="component" value="Segment"/>
</dbReference>
<feature type="region of interest" description="Disordered" evidence="1">
    <location>
        <begin position="86"/>
        <end position="124"/>
    </location>
</feature>
<organism evidence="2 3">
    <name type="scientific">Paenibacillus phage Heath</name>
    <dbReference type="NCBI Taxonomy" id="1636258"/>
    <lineage>
        <taxon>Viruses</taxon>
        <taxon>Duplodnaviria</taxon>
        <taxon>Heunggongvirae</taxon>
        <taxon>Uroviricota</taxon>
        <taxon>Caudoviricetes</taxon>
        <taxon>Halcyonevirus</taxon>
        <taxon>Halcyonevirus halcyone</taxon>
    </lineage>
</organism>
<evidence type="ECO:0000313" key="2">
    <source>
        <dbReference type="EMBL" id="AXF40983.1"/>
    </source>
</evidence>
<dbReference type="EMBL" id="MH460826">
    <property type="protein sequence ID" value="AXF40983.1"/>
    <property type="molecule type" value="Genomic_DNA"/>
</dbReference>
<protein>
    <submittedName>
        <fullName evidence="2">Putative TnpX site-specific recombinase</fullName>
    </submittedName>
</protein>
<gene>
    <name evidence="2" type="ORF">HEATH_27</name>
</gene>